<gene>
    <name evidence="2" type="ORF">PIB30_057933</name>
</gene>
<dbReference type="Proteomes" id="UP001341840">
    <property type="component" value="Unassembled WGS sequence"/>
</dbReference>
<comment type="caution">
    <text evidence="2">The sequence shown here is derived from an EMBL/GenBank/DDBJ whole genome shotgun (WGS) entry which is preliminary data.</text>
</comment>
<protein>
    <submittedName>
        <fullName evidence="2">Uncharacterized protein</fullName>
    </submittedName>
</protein>
<organism evidence="2 3">
    <name type="scientific">Stylosanthes scabra</name>
    <dbReference type="NCBI Taxonomy" id="79078"/>
    <lineage>
        <taxon>Eukaryota</taxon>
        <taxon>Viridiplantae</taxon>
        <taxon>Streptophyta</taxon>
        <taxon>Embryophyta</taxon>
        <taxon>Tracheophyta</taxon>
        <taxon>Spermatophyta</taxon>
        <taxon>Magnoliopsida</taxon>
        <taxon>eudicotyledons</taxon>
        <taxon>Gunneridae</taxon>
        <taxon>Pentapetalae</taxon>
        <taxon>rosids</taxon>
        <taxon>fabids</taxon>
        <taxon>Fabales</taxon>
        <taxon>Fabaceae</taxon>
        <taxon>Papilionoideae</taxon>
        <taxon>50 kb inversion clade</taxon>
        <taxon>dalbergioids sensu lato</taxon>
        <taxon>Dalbergieae</taxon>
        <taxon>Pterocarpus clade</taxon>
        <taxon>Stylosanthes</taxon>
    </lineage>
</organism>
<name>A0ABU6ULV7_9FABA</name>
<sequence>MESVRWAQWAMLRSATIMKFMEPRLTLADQWEGRCAKLTRDLKLLNQQKVEVEKKKLEADQAKSRAEEDLKSASANFKLLEKEIEDLRKPFSREKVRADKAEASLVESKEGRQELIKMAGDFVTATENALKAQILLLLPDFDVSQLGAFGTYGWARRALFIRVGLYFEYGIWLSYL</sequence>
<keyword evidence="1" id="KW-0175">Coiled coil</keyword>
<feature type="coiled-coil region" evidence="1">
    <location>
        <begin position="28"/>
        <end position="83"/>
    </location>
</feature>
<dbReference type="SUPFAM" id="SSF57997">
    <property type="entry name" value="Tropomyosin"/>
    <property type="match status" value="1"/>
</dbReference>
<keyword evidence="3" id="KW-1185">Reference proteome</keyword>
<reference evidence="2 3" key="1">
    <citation type="journal article" date="2023" name="Plants (Basel)">
        <title>Bridging the Gap: Combining Genomics and Transcriptomics Approaches to Understand Stylosanthes scabra, an Orphan Legume from the Brazilian Caatinga.</title>
        <authorList>
            <person name="Ferreira-Neto J.R.C."/>
            <person name="da Silva M.D."/>
            <person name="Binneck E."/>
            <person name="de Melo N.F."/>
            <person name="da Silva R.H."/>
            <person name="de Melo A.L.T.M."/>
            <person name="Pandolfi V."/>
            <person name="Bustamante F.O."/>
            <person name="Brasileiro-Vidal A.C."/>
            <person name="Benko-Iseppon A.M."/>
        </authorList>
    </citation>
    <scope>NUCLEOTIDE SEQUENCE [LARGE SCALE GENOMIC DNA]</scope>
    <source>
        <tissue evidence="2">Leaves</tissue>
    </source>
</reference>
<proteinExistence type="predicted"/>
<accession>A0ABU6ULV7</accession>
<dbReference type="EMBL" id="JASCZI010121309">
    <property type="protein sequence ID" value="MED6161141.1"/>
    <property type="molecule type" value="Genomic_DNA"/>
</dbReference>
<evidence type="ECO:0000313" key="3">
    <source>
        <dbReference type="Proteomes" id="UP001341840"/>
    </source>
</evidence>
<evidence type="ECO:0000256" key="1">
    <source>
        <dbReference type="SAM" id="Coils"/>
    </source>
</evidence>
<evidence type="ECO:0000313" key="2">
    <source>
        <dbReference type="EMBL" id="MED6161141.1"/>
    </source>
</evidence>